<reference evidence="8" key="1">
    <citation type="journal article" date="2014" name="PLoS ONE">
        <title>Phylogeny of c4-photosynthesis enzymes based on algal transcriptomic and genomic data supports an archaeal/proteobacterial origin and multiple duplication for most c4-related genes.</title>
        <authorList>
            <person name="Chi S."/>
            <person name="Wu S."/>
            <person name="Yu J."/>
            <person name="Wang X."/>
            <person name="Tang X."/>
            <person name="Liu T."/>
        </authorList>
    </citation>
    <scope>NUCLEOTIDE SEQUENCE</scope>
    <source>
        <strain evidence="8">UYFR-2037794</strain>
    </source>
</reference>
<keyword evidence="4" id="KW-0808">Transferase</keyword>
<evidence type="ECO:0000256" key="1">
    <source>
        <dbReference type="ARBA" id="ARBA00001933"/>
    </source>
</evidence>
<dbReference type="FunFam" id="3.90.1150.10:FF:000010">
    <property type="entry name" value="Alanine aminotransferase 2"/>
    <property type="match status" value="1"/>
</dbReference>
<gene>
    <name evidence="8" type="primary">alt</name>
</gene>
<dbReference type="FunFam" id="3.40.640.10:FF:000012">
    <property type="entry name" value="alanine aminotransferase 2"/>
    <property type="match status" value="1"/>
</dbReference>
<dbReference type="GO" id="GO:0008483">
    <property type="term" value="F:transaminase activity"/>
    <property type="evidence" value="ECO:0007669"/>
    <property type="project" value="UniProtKB-KW"/>
</dbReference>
<evidence type="ECO:0000256" key="2">
    <source>
        <dbReference type="ARBA" id="ARBA00011738"/>
    </source>
</evidence>
<feature type="domain" description="Aminotransferase class I/classII large" evidence="7">
    <location>
        <begin position="113"/>
        <end position="491"/>
    </location>
</feature>
<organism evidence="8">
    <name type="scientific">Symphyocladia latiuscula</name>
    <dbReference type="NCBI Taxonomy" id="396806"/>
    <lineage>
        <taxon>Eukaryota</taxon>
        <taxon>Rhodophyta</taxon>
        <taxon>Florideophyceae</taxon>
        <taxon>Rhodymeniophycidae</taxon>
        <taxon>Ceramiales</taxon>
        <taxon>Rhodomelaceae</taxon>
        <taxon>Pterosiphonieae</taxon>
        <taxon>Symphyocladia</taxon>
    </lineage>
</organism>
<evidence type="ECO:0000256" key="6">
    <source>
        <dbReference type="ARBA" id="ARBA00025785"/>
    </source>
</evidence>
<dbReference type="InterPro" id="IPR015424">
    <property type="entry name" value="PyrdxlP-dep_Trfase"/>
</dbReference>
<dbReference type="InterPro" id="IPR045088">
    <property type="entry name" value="ALAT1/2-like"/>
</dbReference>
<sequence>MVSPVSTLTADFNNSSSSTSSKVKKILTVPDGVNPALMKMEYAVRGPIVQRAEQLTQQLKDEKESSSVPFSQVVYCNIGNPQSVGQSPVTFLRQILSVLVCPSLINLEPSPFPTDVIERAKGILSNSNGIGAYTESPGLLYIRKTVANALTLRDEGIVASVDNIFLTNGASDGVKALLQLLIRSPNDGIMIPIPQYPLYSATLTSLKGTQVPYFLNEESNNNDKNWSLDINELQTSYNEAKRKGIDVRALVVINPGNPTGHVLSKDQIYSIIKFCEKNNLLILADEVYQANVFKPSKFLSFKKAVVDLNSDVEVASFHSVSKGVLGECGIRGGFVEVYNMEKDTRDVIYKIFSVSLCSNVLGQTAVSVMMNPPKLGDPSYEIYNKEVNGIFNSLQRKSEKLSKAFNSFEGVSCNNSQGAMYLFPKITMPEKAIQESFKQGFSSPDDLYCMQMLEQTGICTVPGSGFGQKEGTYHFRTTFLPPEDQIDNVIEQMRTFHEDFLQKYSH</sequence>
<evidence type="ECO:0000259" key="7">
    <source>
        <dbReference type="Pfam" id="PF00155"/>
    </source>
</evidence>
<dbReference type="GO" id="GO:0030170">
    <property type="term" value="F:pyridoxal phosphate binding"/>
    <property type="evidence" value="ECO:0007669"/>
    <property type="project" value="InterPro"/>
</dbReference>
<comment type="similarity">
    <text evidence="6">Belongs to the class-I pyridoxal-phosphate-dependent aminotransferase family. Alanine aminotransferase subfamily.</text>
</comment>
<dbReference type="PANTHER" id="PTHR11751">
    <property type="entry name" value="ALANINE AMINOTRANSFERASE"/>
    <property type="match status" value="1"/>
</dbReference>
<proteinExistence type="evidence at transcript level"/>
<dbReference type="EMBL" id="KM113740">
    <property type="protein sequence ID" value="AIT69943.1"/>
    <property type="molecule type" value="mRNA"/>
</dbReference>
<dbReference type="InterPro" id="IPR004839">
    <property type="entry name" value="Aminotransferase_I/II_large"/>
</dbReference>
<evidence type="ECO:0000313" key="8">
    <source>
        <dbReference type="EMBL" id="AIT69943.1"/>
    </source>
</evidence>
<keyword evidence="5" id="KW-0663">Pyridoxal phosphate</keyword>
<keyword evidence="3" id="KW-0032">Aminotransferase</keyword>
<dbReference type="PANTHER" id="PTHR11751:SF29">
    <property type="entry name" value="ALANINE TRANSAMINASE"/>
    <property type="match status" value="1"/>
</dbReference>
<dbReference type="Gene3D" id="1.10.287.1970">
    <property type="match status" value="1"/>
</dbReference>
<evidence type="ECO:0000256" key="4">
    <source>
        <dbReference type="ARBA" id="ARBA00022679"/>
    </source>
</evidence>
<dbReference type="Pfam" id="PF00155">
    <property type="entry name" value="Aminotran_1_2"/>
    <property type="match status" value="1"/>
</dbReference>
<evidence type="ECO:0000256" key="3">
    <source>
        <dbReference type="ARBA" id="ARBA00022576"/>
    </source>
</evidence>
<dbReference type="InterPro" id="IPR015421">
    <property type="entry name" value="PyrdxlP-dep_Trfase_major"/>
</dbReference>
<dbReference type="Gene3D" id="3.90.1150.10">
    <property type="entry name" value="Aspartate Aminotransferase, domain 1"/>
    <property type="match status" value="1"/>
</dbReference>
<comment type="subunit">
    <text evidence="2">Homodimer.</text>
</comment>
<dbReference type="SUPFAM" id="SSF53383">
    <property type="entry name" value="PLP-dependent transferases"/>
    <property type="match status" value="1"/>
</dbReference>
<name>A0A097IU08_9FLOR</name>
<dbReference type="GO" id="GO:0042853">
    <property type="term" value="P:L-alanine catabolic process"/>
    <property type="evidence" value="ECO:0007669"/>
    <property type="project" value="UniProtKB-UniPathway"/>
</dbReference>
<evidence type="ECO:0000256" key="5">
    <source>
        <dbReference type="ARBA" id="ARBA00022898"/>
    </source>
</evidence>
<dbReference type="Gene3D" id="3.40.640.10">
    <property type="entry name" value="Type I PLP-dependent aspartate aminotransferase-like (Major domain)"/>
    <property type="match status" value="1"/>
</dbReference>
<dbReference type="InterPro" id="IPR015422">
    <property type="entry name" value="PyrdxlP-dep_Trfase_small"/>
</dbReference>
<dbReference type="CDD" id="cd00609">
    <property type="entry name" value="AAT_like"/>
    <property type="match status" value="1"/>
</dbReference>
<dbReference type="AlphaFoldDB" id="A0A097IU08"/>
<dbReference type="UniPathway" id="UPA00528">
    <property type="reaction ID" value="UER00586"/>
</dbReference>
<protein>
    <submittedName>
        <fullName evidence="8">Alanine transaminase</fullName>
    </submittedName>
</protein>
<comment type="cofactor">
    <cofactor evidence="1">
        <name>pyridoxal 5'-phosphate</name>
        <dbReference type="ChEBI" id="CHEBI:597326"/>
    </cofactor>
</comment>
<accession>A0A097IU08</accession>